<evidence type="ECO:0000313" key="4">
    <source>
        <dbReference type="Proteomes" id="UP000603545"/>
    </source>
</evidence>
<feature type="chain" id="PRO_5035325650" description="Dinitrogenase iron-molybdenum cofactor biosynthesis domain-containing protein" evidence="1">
    <location>
        <begin position="22"/>
        <end position="130"/>
    </location>
</feature>
<dbReference type="Pfam" id="PF02579">
    <property type="entry name" value="Nitro_FeMo-Co"/>
    <property type="match status" value="1"/>
</dbReference>
<dbReference type="PANTHER" id="PTHR42983">
    <property type="entry name" value="DINITROGENASE IRON-MOLYBDENUM COFACTOR PROTEIN-RELATED"/>
    <property type="match status" value="1"/>
</dbReference>
<dbReference type="EMBL" id="JACNLL010000097">
    <property type="protein sequence ID" value="MBC8200337.1"/>
    <property type="molecule type" value="Genomic_DNA"/>
</dbReference>
<gene>
    <name evidence="3" type="ORF">H8E80_09915</name>
</gene>
<evidence type="ECO:0000256" key="1">
    <source>
        <dbReference type="SAM" id="SignalP"/>
    </source>
</evidence>
<protein>
    <recommendedName>
        <fullName evidence="2">Dinitrogenase iron-molybdenum cofactor biosynthesis domain-containing protein</fullName>
    </recommendedName>
</protein>
<dbReference type="InterPro" id="IPR036105">
    <property type="entry name" value="DiNase_FeMo-co_biosyn_sf"/>
</dbReference>
<accession>A0A8J6T8K0</accession>
<dbReference type="InterPro" id="IPR003731">
    <property type="entry name" value="Di-Nase_FeMo-co_biosynth"/>
</dbReference>
<sequence>MKKMILISLAILLLCPVMVNAAELENMKIAVAADSKTAKASVSDMAARCPYYHIFDNKGELIEVIDNPYRDRSGGAGPLAANFLVQRDIDIIVAESFGSKMLDALKNSGKTHFEFKGSVNDAVKKVLKQN</sequence>
<feature type="domain" description="Dinitrogenase iron-molybdenum cofactor biosynthesis" evidence="2">
    <location>
        <begin position="42"/>
        <end position="127"/>
    </location>
</feature>
<dbReference type="AlphaFoldDB" id="A0A8J6T8K0"/>
<dbReference type="Gene3D" id="3.30.420.130">
    <property type="entry name" value="Dinitrogenase iron-molybdenum cofactor biosynthesis domain"/>
    <property type="match status" value="1"/>
</dbReference>
<dbReference type="SUPFAM" id="SSF53146">
    <property type="entry name" value="Nitrogenase accessory factor-like"/>
    <property type="match status" value="1"/>
</dbReference>
<evidence type="ECO:0000259" key="2">
    <source>
        <dbReference type="Pfam" id="PF02579"/>
    </source>
</evidence>
<keyword evidence="1" id="KW-0732">Signal</keyword>
<dbReference type="Proteomes" id="UP000603545">
    <property type="component" value="Unassembled WGS sequence"/>
</dbReference>
<name>A0A8J6T8K0_9BACT</name>
<organism evidence="3 4">
    <name type="scientific">Candidatus Desulfaltia bathyphila</name>
    <dbReference type="NCBI Taxonomy" id="2841697"/>
    <lineage>
        <taxon>Bacteria</taxon>
        <taxon>Pseudomonadati</taxon>
        <taxon>Thermodesulfobacteriota</taxon>
        <taxon>Desulfobacteria</taxon>
        <taxon>Desulfobacterales</taxon>
        <taxon>Desulfobacterales incertae sedis</taxon>
        <taxon>Candidatus Desulfaltia</taxon>
    </lineage>
</organism>
<dbReference type="PANTHER" id="PTHR42983:SF1">
    <property type="entry name" value="IRON-MOLYBDENUM PROTEIN"/>
    <property type="match status" value="1"/>
</dbReference>
<comment type="caution">
    <text evidence="3">The sequence shown here is derived from an EMBL/GenBank/DDBJ whole genome shotgun (WGS) entry which is preliminary data.</text>
</comment>
<feature type="signal peptide" evidence="1">
    <location>
        <begin position="1"/>
        <end position="21"/>
    </location>
</feature>
<reference evidence="3 4" key="1">
    <citation type="submission" date="2020-08" db="EMBL/GenBank/DDBJ databases">
        <title>Bridging the membrane lipid divide: bacteria of the FCB group superphylum have the potential to synthesize archaeal ether lipids.</title>
        <authorList>
            <person name="Villanueva L."/>
            <person name="Von Meijenfeldt F.A.B."/>
            <person name="Westbye A.B."/>
            <person name="Yadav S."/>
            <person name="Hopmans E.C."/>
            <person name="Dutilh B.E."/>
            <person name="Sinninghe Damste J.S."/>
        </authorList>
    </citation>
    <scope>NUCLEOTIDE SEQUENCE [LARGE SCALE GENOMIC DNA]</scope>
    <source>
        <strain evidence="3">NIOZ-UU82</strain>
    </source>
</reference>
<evidence type="ECO:0000313" key="3">
    <source>
        <dbReference type="EMBL" id="MBC8200337.1"/>
    </source>
</evidence>
<proteinExistence type="predicted"/>